<keyword evidence="3" id="KW-0862">Zinc</keyword>
<dbReference type="PANTHER" id="PTHR45931:SF3">
    <property type="entry name" value="RING ZINC FINGER-CONTAINING PROTEIN"/>
    <property type="match status" value="1"/>
</dbReference>
<keyword evidence="8" id="KW-1185">Reference proteome</keyword>
<keyword evidence="2 4" id="KW-0863">Zinc-finger</keyword>
<dbReference type="InterPro" id="IPR001841">
    <property type="entry name" value="Znf_RING"/>
</dbReference>
<dbReference type="AlphaFoldDB" id="A0A2P5ERC3"/>
<evidence type="ECO:0000259" key="6">
    <source>
        <dbReference type="PROSITE" id="PS50089"/>
    </source>
</evidence>
<dbReference type="GO" id="GO:0006511">
    <property type="term" value="P:ubiquitin-dependent protein catabolic process"/>
    <property type="evidence" value="ECO:0007669"/>
    <property type="project" value="TreeGrafter"/>
</dbReference>
<reference evidence="8" key="1">
    <citation type="submission" date="2016-06" db="EMBL/GenBank/DDBJ databases">
        <title>Parallel loss of symbiosis genes in relatives of nitrogen-fixing non-legume Parasponia.</title>
        <authorList>
            <person name="Van Velzen R."/>
            <person name="Holmer R."/>
            <person name="Bu F."/>
            <person name="Rutten L."/>
            <person name="Van Zeijl A."/>
            <person name="Liu W."/>
            <person name="Santuari L."/>
            <person name="Cao Q."/>
            <person name="Sharma T."/>
            <person name="Shen D."/>
            <person name="Roswanjaya Y."/>
            <person name="Wardhani T."/>
            <person name="Kalhor M.S."/>
            <person name="Jansen J."/>
            <person name="Van den Hoogen J."/>
            <person name="Gungor B."/>
            <person name="Hartog M."/>
            <person name="Hontelez J."/>
            <person name="Verver J."/>
            <person name="Yang W.-C."/>
            <person name="Schijlen E."/>
            <person name="Repin R."/>
            <person name="Schilthuizen M."/>
            <person name="Schranz E."/>
            <person name="Heidstra R."/>
            <person name="Miyata K."/>
            <person name="Fedorova E."/>
            <person name="Kohlen W."/>
            <person name="Bisseling T."/>
            <person name="Smit S."/>
            <person name="Geurts R."/>
        </authorList>
    </citation>
    <scope>NUCLEOTIDE SEQUENCE [LARGE SCALE GENOMIC DNA]</scope>
    <source>
        <strain evidence="8">cv. RG33-2</strain>
    </source>
</reference>
<dbReference type="PROSITE" id="PS50089">
    <property type="entry name" value="ZF_RING_2"/>
    <property type="match status" value="1"/>
</dbReference>
<comment type="caution">
    <text evidence="7">The sequence shown here is derived from an EMBL/GenBank/DDBJ whole genome shotgun (WGS) entry which is preliminary data.</text>
</comment>
<dbReference type="SMART" id="SM00184">
    <property type="entry name" value="RING"/>
    <property type="match status" value="1"/>
</dbReference>
<dbReference type="InParanoid" id="A0A2P5ERC3"/>
<keyword evidence="1" id="KW-0479">Metal-binding</keyword>
<dbReference type="Gene3D" id="3.30.40.10">
    <property type="entry name" value="Zinc/RING finger domain, C3HC4 (zinc finger)"/>
    <property type="match status" value="1"/>
</dbReference>
<protein>
    <submittedName>
        <fullName evidence="7">43kDa postsynaptic protein</fullName>
    </submittedName>
</protein>
<evidence type="ECO:0000313" key="7">
    <source>
        <dbReference type="EMBL" id="PON88098.1"/>
    </source>
</evidence>
<evidence type="ECO:0000256" key="2">
    <source>
        <dbReference type="ARBA" id="ARBA00022771"/>
    </source>
</evidence>
<proteinExistence type="predicted"/>
<dbReference type="GO" id="GO:0005634">
    <property type="term" value="C:nucleus"/>
    <property type="evidence" value="ECO:0007669"/>
    <property type="project" value="TreeGrafter"/>
</dbReference>
<organism evidence="7 8">
    <name type="scientific">Trema orientale</name>
    <name type="common">Charcoal tree</name>
    <name type="synonym">Celtis orientalis</name>
    <dbReference type="NCBI Taxonomy" id="63057"/>
    <lineage>
        <taxon>Eukaryota</taxon>
        <taxon>Viridiplantae</taxon>
        <taxon>Streptophyta</taxon>
        <taxon>Embryophyta</taxon>
        <taxon>Tracheophyta</taxon>
        <taxon>Spermatophyta</taxon>
        <taxon>Magnoliopsida</taxon>
        <taxon>eudicotyledons</taxon>
        <taxon>Gunneridae</taxon>
        <taxon>Pentapetalae</taxon>
        <taxon>rosids</taxon>
        <taxon>fabids</taxon>
        <taxon>Rosales</taxon>
        <taxon>Cannabaceae</taxon>
        <taxon>Trema</taxon>
    </lineage>
</organism>
<dbReference type="InterPro" id="IPR051834">
    <property type="entry name" value="RING_finger_E3_ligase"/>
</dbReference>
<feature type="domain" description="RING-type" evidence="6">
    <location>
        <begin position="51"/>
        <end position="92"/>
    </location>
</feature>
<accession>A0A2P5ERC3</accession>
<evidence type="ECO:0000256" key="5">
    <source>
        <dbReference type="SAM" id="MobiDB-lite"/>
    </source>
</evidence>
<gene>
    <name evidence="7" type="ORF">TorRG33x02_161240</name>
</gene>
<dbReference type="PANTHER" id="PTHR45931">
    <property type="entry name" value="SI:CH211-59O9.10"/>
    <property type="match status" value="1"/>
</dbReference>
<dbReference type="InterPro" id="IPR013083">
    <property type="entry name" value="Znf_RING/FYVE/PHD"/>
</dbReference>
<evidence type="ECO:0000256" key="1">
    <source>
        <dbReference type="ARBA" id="ARBA00022723"/>
    </source>
</evidence>
<dbReference type="GO" id="GO:0008270">
    <property type="term" value="F:zinc ion binding"/>
    <property type="evidence" value="ECO:0007669"/>
    <property type="project" value="UniProtKB-KW"/>
</dbReference>
<dbReference type="OrthoDB" id="8062037at2759"/>
<evidence type="ECO:0000256" key="3">
    <source>
        <dbReference type="ARBA" id="ARBA00022833"/>
    </source>
</evidence>
<evidence type="ECO:0000313" key="8">
    <source>
        <dbReference type="Proteomes" id="UP000237000"/>
    </source>
</evidence>
<evidence type="ECO:0000256" key="4">
    <source>
        <dbReference type="PROSITE-ProRule" id="PRU00175"/>
    </source>
</evidence>
<dbReference type="SUPFAM" id="SSF57850">
    <property type="entry name" value="RING/U-box"/>
    <property type="match status" value="1"/>
</dbReference>
<feature type="region of interest" description="Disordered" evidence="5">
    <location>
        <begin position="1"/>
        <end position="26"/>
    </location>
</feature>
<dbReference type="EMBL" id="JXTC01000109">
    <property type="protein sequence ID" value="PON88098.1"/>
    <property type="molecule type" value="Genomic_DNA"/>
</dbReference>
<dbReference type="GO" id="GO:0061630">
    <property type="term" value="F:ubiquitin protein ligase activity"/>
    <property type="evidence" value="ECO:0007669"/>
    <property type="project" value="TreeGrafter"/>
</dbReference>
<dbReference type="STRING" id="63057.A0A2P5ERC3"/>
<dbReference type="Pfam" id="PF13639">
    <property type="entry name" value="zf-RING_2"/>
    <property type="match status" value="1"/>
</dbReference>
<dbReference type="Proteomes" id="UP000237000">
    <property type="component" value="Unassembled WGS sequence"/>
</dbReference>
<name>A0A2P5ERC3_TREOI</name>
<sequence>MANLNSNQRALRKEESKMASTRLRRREKAWDCVEVEVFSTTQSEDEMRVDCSICLQSYVEREKLVRLPCGHKFHVVCLDSWIRIPFNCPYCRRFLRVRIVDWVAVGILL</sequence>